<evidence type="ECO:0000313" key="3">
    <source>
        <dbReference type="Proteomes" id="UP000028007"/>
    </source>
</evidence>
<evidence type="ECO:0000313" key="2">
    <source>
        <dbReference type="EMBL" id="KEQ28802.1"/>
    </source>
</evidence>
<keyword evidence="3" id="KW-1185">Reference proteome</keyword>
<dbReference type="RefSeq" id="WP_037443428.1">
    <property type="nucleotide sequence ID" value="NZ_JNFF01000105.1"/>
</dbReference>
<dbReference type="AlphaFoldDB" id="A0A081PDM9"/>
<gene>
    <name evidence="2" type="ORF">N180_19750</name>
</gene>
<name>A0A081PDM9_9SPHI</name>
<feature type="compositionally biased region" description="Basic and acidic residues" evidence="1">
    <location>
        <begin position="236"/>
        <end position="246"/>
    </location>
</feature>
<dbReference type="Proteomes" id="UP000028007">
    <property type="component" value="Unassembled WGS sequence"/>
</dbReference>
<accession>A0A081PDM9</accession>
<sequence length="246" mass="27838">MQNENLDFLKNNLKYLGFGDQANERLQKEIASGKESFNIELVTKPKSPELKDDQSVKYDLAFAKSKTSDNYYLNSYTAKLQGTDIKEAKEQNFTVHNGNGVTAKEAFNLISGRAINKDITNNSNEKFNAWIKLNNAEDGGHDKKYYNKNYGFDLEKVVDALGVKFNENFTKDSVLKSLEKGNLQAVIVEKNNSAEQIYIAANPQFKKLDIYDKDLKPVYVKNESIKSSLNPWEGGQPKENKTGLSR</sequence>
<evidence type="ECO:0000256" key="1">
    <source>
        <dbReference type="SAM" id="MobiDB-lite"/>
    </source>
</evidence>
<comment type="caution">
    <text evidence="2">The sequence shown here is derived from an EMBL/GenBank/DDBJ whole genome shotgun (WGS) entry which is preliminary data.</text>
</comment>
<reference evidence="2 3" key="1">
    <citation type="journal article" date="1992" name="Int. J. Syst. Bacteriol.">
        <title>Sphingobacterium antarcticus sp. nov. a Psychrotrophic Bacterium from the Soils of Schirmacher Oasis, Antarctica.</title>
        <authorList>
            <person name="Shivaji S."/>
            <person name="Ray M.K."/>
            <person name="Rao N.S."/>
            <person name="Saiserr L."/>
            <person name="Jagannadham M.V."/>
            <person name="Kumar G.S."/>
            <person name="Reddy G."/>
            <person name="Bhargava P.M."/>
        </authorList>
    </citation>
    <scope>NUCLEOTIDE SEQUENCE [LARGE SCALE GENOMIC DNA]</scope>
    <source>
        <strain evidence="2 3">4BY</strain>
    </source>
</reference>
<protein>
    <submittedName>
        <fullName evidence="2">Uncharacterized protein</fullName>
    </submittedName>
</protein>
<proteinExistence type="predicted"/>
<feature type="region of interest" description="Disordered" evidence="1">
    <location>
        <begin position="227"/>
        <end position="246"/>
    </location>
</feature>
<dbReference type="eggNOG" id="ENOG502Z8XB">
    <property type="taxonomic scope" value="Bacteria"/>
</dbReference>
<organism evidence="2 3">
    <name type="scientific">Pedobacter antarcticus 4BY</name>
    <dbReference type="NCBI Taxonomy" id="1358423"/>
    <lineage>
        <taxon>Bacteria</taxon>
        <taxon>Pseudomonadati</taxon>
        <taxon>Bacteroidota</taxon>
        <taxon>Sphingobacteriia</taxon>
        <taxon>Sphingobacteriales</taxon>
        <taxon>Sphingobacteriaceae</taxon>
        <taxon>Pedobacter</taxon>
    </lineage>
</organism>
<dbReference type="EMBL" id="JNFF01000105">
    <property type="protein sequence ID" value="KEQ28802.1"/>
    <property type="molecule type" value="Genomic_DNA"/>
</dbReference>
<dbReference type="OrthoDB" id="6372253at2"/>